<dbReference type="Proteomes" id="UP000515135">
    <property type="component" value="Unplaced"/>
</dbReference>
<reference evidence="3" key="1">
    <citation type="submission" date="2025-08" db="UniProtKB">
        <authorList>
            <consortium name="RefSeq"/>
        </authorList>
    </citation>
    <scope>IDENTIFICATION</scope>
    <source>
        <tissue evidence="3">Gonad</tissue>
    </source>
</reference>
<dbReference type="GO" id="GO:0007165">
    <property type="term" value="P:signal transduction"/>
    <property type="evidence" value="ECO:0007669"/>
    <property type="project" value="InterPro"/>
</dbReference>
<evidence type="ECO:0000313" key="3">
    <source>
        <dbReference type="RefSeq" id="XP_019622966.1"/>
    </source>
</evidence>
<name>A0A6P4Z084_BRABE</name>
<dbReference type="GeneID" id="109469019"/>
<dbReference type="Gene3D" id="1.25.10.10">
    <property type="entry name" value="Leucine-rich Repeat Variant"/>
    <property type="match status" value="1"/>
</dbReference>
<dbReference type="Pfam" id="PF13676">
    <property type="entry name" value="TIR_2"/>
    <property type="match status" value="1"/>
</dbReference>
<dbReference type="RefSeq" id="XP_019622966.1">
    <property type="nucleotide sequence ID" value="XM_019767407.1"/>
</dbReference>
<accession>A0A6P4Z084</accession>
<dbReference type="Gene3D" id="1.10.150.50">
    <property type="entry name" value="Transcription Factor, Ets-1"/>
    <property type="match status" value="1"/>
</dbReference>
<dbReference type="InterPro" id="IPR013761">
    <property type="entry name" value="SAM/pointed_sf"/>
</dbReference>
<protein>
    <submittedName>
        <fullName evidence="3">Uncharacterized protein LOC109469019</fullName>
    </submittedName>
</protein>
<dbReference type="InterPro" id="IPR035897">
    <property type="entry name" value="Toll_tir_struct_dom_sf"/>
</dbReference>
<dbReference type="InterPro" id="IPR011989">
    <property type="entry name" value="ARM-like"/>
</dbReference>
<evidence type="ECO:0000313" key="2">
    <source>
        <dbReference type="Proteomes" id="UP000515135"/>
    </source>
</evidence>
<sequence length="585" mass="66057">MTGYAEKIDQQLEILWAKEEYNNEESKKAVQAIGELYWQKKYKERGTKRAIADYLANQGAAELFVKMMTSLGNQGLFKDNVTWYAAYYTYNTTWNFSDASTLLCRKLGEAGIVKLLLANAGHEPFRENLKSKNVLYLVKSSISILNNMTKCPENRQYYQEGNAVEVLRPYMTCSDAFVKSVSMMTLAKIIDEEQSELLAEDTGAIDFLINMLRRALEAANRRARGFSVAELCEGLAKLAVNEKNKKKIVEKEALPLLVKVLETGNELEKTEAANTVWTLAFDDDVREKIMAEPELVPNLEKLETSTNESLKSAALGALWVIRKTGEERPKTAAKKSKERQLPHVMISYQWDHQKILVSIKKKLQAAGFKVWMDLEQMGGSTLQAMAEAVENSAVVIIAMSHMYKESPNCRTEAEYTFQLRKDIVPLMMESHYKPDGWLGMILGAKLYIDFSGTQAFDSAMAKLIKELGVRGREDTQTDVVVAQTAVEVGAGAPPPAVMWSSSHPLDREAEFLKWTQEDVAKWLEKHDLGSLKSEFSEYDGKLLRRLQGVRSEAPEFFYTMLTTKMGLKTMPDVLKFTEALDNLTI</sequence>
<dbReference type="AlphaFoldDB" id="A0A6P4Z084"/>
<organism evidence="2 3">
    <name type="scientific">Branchiostoma belcheri</name>
    <name type="common">Amphioxus</name>
    <dbReference type="NCBI Taxonomy" id="7741"/>
    <lineage>
        <taxon>Eukaryota</taxon>
        <taxon>Metazoa</taxon>
        <taxon>Chordata</taxon>
        <taxon>Cephalochordata</taxon>
        <taxon>Leptocardii</taxon>
        <taxon>Amphioxiformes</taxon>
        <taxon>Branchiostomatidae</taxon>
        <taxon>Branchiostoma</taxon>
    </lineage>
</organism>
<dbReference type="SUPFAM" id="SSF52200">
    <property type="entry name" value="Toll/Interleukin receptor TIR domain"/>
    <property type="match status" value="1"/>
</dbReference>
<evidence type="ECO:0000259" key="1">
    <source>
        <dbReference type="Pfam" id="PF13676"/>
    </source>
</evidence>
<dbReference type="PANTHER" id="PTHR46270">
    <property type="entry name" value="ARMADILLO-TYPE FOLD-RELATED"/>
    <property type="match status" value="1"/>
</dbReference>
<proteinExistence type="predicted"/>
<feature type="domain" description="TIR" evidence="1">
    <location>
        <begin position="344"/>
        <end position="464"/>
    </location>
</feature>
<dbReference type="InterPro" id="IPR016024">
    <property type="entry name" value="ARM-type_fold"/>
</dbReference>
<dbReference type="SUPFAM" id="SSF48371">
    <property type="entry name" value="ARM repeat"/>
    <property type="match status" value="1"/>
</dbReference>
<gene>
    <name evidence="3" type="primary">LOC109469019</name>
</gene>
<keyword evidence="2" id="KW-1185">Reference proteome</keyword>
<dbReference type="InterPro" id="IPR000157">
    <property type="entry name" value="TIR_dom"/>
</dbReference>
<dbReference type="OrthoDB" id="2148946at2759"/>
<dbReference type="KEGG" id="bbel:109469019"/>
<dbReference type="SUPFAM" id="SSF47769">
    <property type="entry name" value="SAM/Pointed domain"/>
    <property type="match status" value="1"/>
</dbReference>
<dbReference type="PANTHER" id="PTHR46270:SF2">
    <property type="entry name" value="TIR DOMAIN-CONTAINING PROTEIN"/>
    <property type="match status" value="1"/>
</dbReference>
<dbReference type="Gene3D" id="3.40.50.10140">
    <property type="entry name" value="Toll/interleukin-1 receptor homology (TIR) domain"/>
    <property type="match status" value="1"/>
</dbReference>